<evidence type="ECO:0000313" key="2">
    <source>
        <dbReference type="EMBL" id="KAJ4339456.1"/>
    </source>
</evidence>
<dbReference type="GO" id="GO:0005739">
    <property type="term" value="C:mitochondrion"/>
    <property type="evidence" value="ECO:0007669"/>
    <property type="project" value="TreeGrafter"/>
</dbReference>
<feature type="region of interest" description="Disordered" evidence="1">
    <location>
        <begin position="580"/>
        <end position="604"/>
    </location>
</feature>
<organism evidence="2 3">
    <name type="scientific">Didymella glomerata</name>
    <dbReference type="NCBI Taxonomy" id="749621"/>
    <lineage>
        <taxon>Eukaryota</taxon>
        <taxon>Fungi</taxon>
        <taxon>Dikarya</taxon>
        <taxon>Ascomycota</taxon>
        <taxon>Pezizomycotina</taxon>
        <taxon>Dothideomycetes</taxon>
        <taxon>Pleosporomycetidae</taxon>
        <taxon>Pleosporales</taxon>
        <taxon>Pleosporineae</taxon>
        <taxon>Didymellaceae</taxon>
        <taxon>Didymella</taxon>
    </lineage>
</organism>
<feature type="region of interest" description="Disordered" evidence="1">
    <location>
        <begin position="625"/>
        <end position="656"/>
    </location>
</feature>
<feature type="compositionally biased region" description="Basic and acidic residues" evidence="1">
    <location>
        <begin position="585"/>
        <end position="604"/>
    </location>
</feature>
<proteinExistence type="predicted"/>
<dbReference type="OrthoDB" id="3257538at2759"/>
<dbReference type="GO" id="GO:0019171">
    <property type="term" value="F:(3R)-hydroxyacyl-[acyl-carrier-protein] dehydratase activity"/>
    <property type="evidence" value="ECO:0007669"/>
    <property type="project" value="TreeGrafter"/>
</dbReference>
<comment type="caution">
    <text evidence="2">The sequence shown here is derived from an EMBL/GenBank/DDBJ whole genome shotgun (WGS) entry which is preliminary data.</text>
</comment>
<feature type="region of interest" description="Disordered" evidence="1">
    <location>
        <begin position="375"/>
        <end position="394"/>
    </location>
</feature>
<evidence type="ECO:0000313" key="3">
    <source>
        <dbReference type="Proteomes" id="UP001140562"/>
    </source>
</evidence>
<protein>
    <submittedName>
        <fullName evidence="2">Uncharacterized protein</fullName>
    </submittedName>
</protein>
<dbReference type="Gene3D" id="3.10.129.10">
    <property type="entry name" value="Hotdog Thioesterase"/>
    <property type="match status" value="1"/>
</dbReference>
<evidence type="ECO:0000256" key="1">
    <source>
        <dbReference type="SAM" id="MobiDB-lite"/>
    </source>
</evidence>
<accession>A0A9W8X3P2</accession>
<dbReference type="InterPro" id="IPR052741">
    <property type="entry name" value="Mitochondrial_HTD2"/>
</dbReference>
<feature type="region of interest" description="Disordered" evidence="1">
    <location>
        <begin position="500"/>
        <end position="522"/>
    </location>
</feature>
<gene>
    <name evidence="2" type="ORF">N0V87_003154</name>
</gene>
<reference evidence="2" key="1">
    <citation type="submission" date="2022-10" db="EMBL/GenBank/DDBJ databases">
        <title>Tapping the CABI collections for fungal endophytes: first genome assemblies for Collariella, Neodidymelliopsis, Ascochyta clinopodiicola, Didymella pomorum, Didymosphaeria variabile, Neocosmospora piperis and Neocucurbitaria cava.</title>
        <authorList>
            <person name="Hill R."/>
        </authorList>
    </citation>
    <scope>NUCLEOTIDE SEQUENCE</scope>
    <source>
        <strain evidence="2">IMI 360193</strain>
    </source>
</reference>
<name>A0A9W8X3P2_9PLEO</name>
<dbReference type="SUPFAM" id="SSF54637">
    <property type="entry name" value="Thioesterase/thiol ester dehydrase-isomerase"/>
    <property type="match status" value="1"/>
</dbReference>
<dbReference type="InterPro" id="IPR029069">
    <property type="entry name" value="HotDog_dom_sf"/>
</dbReference>
<sequence length="656" mass="74247">MSLHARCQQRIASTCAHRSIWRRRCVRYYASDTASDPEWFQKVRDELLGRRPRYHPEELDPTHYDQFNATLNGFEPSTYVRRGTSKVQIPLAELLTRFNVRVQSAELLDDGTDPFHFPGKPWVRRMWAGGAVKVKPGRELGAKAGTVTPFRLKETVACLERIKDVRLQGTGDEAKMYVTIERWFAPSRDSEGGSGRASPARDFKRVRLDPDWSDPPVTEERNLVFMKATKGPELVSGSSGGDTRYLKAPENPDYSHPVTPTRSLLFRYSAITYNAHLIHLDPTYARDVEGHRNMLVHGPLTLTLMLQVLHKHVKPMLEVITSIEYRNIAPLYCDEEMRVCVKRKKQTDTGHSWDVWIEGPTGGMAVKAIARSTIQSAGAPDKTSPKPVEDASSADLPDVQTVAAQAQDTLHALTRENAGKAQLSQATREERRQLIRGVPSDSSESSQSAAPKPYLEFTPFSRQWRRQQIGKALRYLYMDWRSPLLNMAVVERIVAQETAPPSAPLPSAQNAKDQRRQQNPAPLSSIWRKQWIGKSLPYLYAHSLSPLINNDVVDRTLPSIQAGVARRTQAEEAAVSGFLNTGNMQHEREISRLAGERKNTEREGELRVRRVQGFKIREMGSTPRAGFRAAERRLAHEKVVSEGRRRREEREGRADE</sequence>
<dbReference type="PANTHER" id="PTHR28152">
    <property type="entry name" value="HYDROXYACYL-THIOESTER DEHYDRATASE TYPE 2, MITOCHONDRIAL"/>
    <property type="match status" value="1"/>
</dbReference>
<feature type="compositionally biased region" description="Polar residues" evidence="1">
    <location>
        <begin position="507"/>
        <end position="522"/>
    </location>
</feature>
<dbReference type="EMBL" id="JAPEUV010000022">
    <property type="protein sequence ID" value="KAJ4339456.1"/>
    <property type="molecule type" value="Genomic_DNA"/>
</dbReference>
<keyword evidence="3" id="KW-1185">Reference proteome</keyword>
<dbReference type="AlphaFoldDB" id="A0A9W8X3P2"/>
<feature type="compositionally biased region" description="Basic and acidic residues" evidence="1">
    <location>
        <begin position="629"/>
        <end position="656"/>
    </location>
</feature>
<dbReference type="Proteomes" id="UP001140562">
    <property type="component" value="Unassembled WGS sequence"/>
</dbReference>
<dbReference type="PANTHER" id="PTHR28152:SF1">
    <property type="entry name" value="HYDROXYACYL-THIOESTER DEHYDRATASE TYPE 2, MITOCHONDRIAL"/>
    <property type="match status" value="1"/>
</dbReference>